<dbReference type="Pfam" id="PF05139">
    <property type="entry name" value="Erythro_esteras"/>
    <property type="match status" value="1"/>
</dbReference>
<dbReference type="OrthoDB" id="4329964at2"/>
<accession>A0A5C4WP18</accession>
<reference evidence="1 2" key="1">
    <citation type="submission" date="2019-10" db="EMBL/GenBank/DDBJ databases">
        <title>Nonomuraea sp. nov., isolated from Phyllanthus amarus.</title>
        <authorList>
            <person name="Klykleung N."/>
            <person name="Tanasupawat S."/>
        </authorList>
    </citation>
    <scope>NUCLEOTIDE SEQUENCE [LARGE SCALE GENOMIC DNA]</scope>
    <source>
        <strain evidence="1 2">PA1-10</strain>
    </source>
</reference>
<dbReference type="InterPro" id="IPR052036">
    <property type="entry name" value="Hydrolase/PRTase-associated"/>
</dbReference>
<sequence>MRSATPADAAWPLEGAAVTTLLRTFDTPPRLLGLGEAMHGAEALLRRRNAIFRHLVEHEGFRSVAIESDCLAGTAVDAYVTEGTGTLDGVMRRGFSHGFGESAANRELVRWMREHNRERPASERVRFFGFDGPLEVAGPAAPRQALAGLHGYLAAHLHDAPGLGGAAHVGDPDHERVPPFDALDDLLGPDERWTDPAATLDPARSIGRSAEAVSLRLIADDLMATLLAQSPHLIAATSREAWWRASLYGRTATGLLRYHAGMADTSPSRVERLMSLRDAMMADNLLSIADAYGPALVCAHNRHLQRDKSTWLAPWRPGGLALEWWSAGAIAGAHLGGAYAFIASAVGAAPHHGLDVPRPDTVEGVLYALPGGDHLIDSGRLTEAVGDAALKPRTAATESYFPLDPGRLGQTDGIAFVKDLPAG</sequence>
<dbReference type="PIRSF" id="PIRSF036794">
    <property type="entry name" value="UCP_erythr_ester"/>
    <property type="match status" value="1"/>
</dbReference>
<gene>
    <name evidence="1" type="ORF">FH608_014160</name>
</gene>
<proteinExistence type="predicted"/>
<dbReference type="EMBL" id="VDLX02000004">
    <property type="protein sequence ID" value="KAB8195470.1"/>
    <property type="molecule type" value="Genomic_DNA"/>
</dbReference>
<evidence type="ECO:0000313" key="2">
    <source>
        <dbReference type="Proteomes" id="UP000312512"/>
    </source>
</evidence>
<keyword evidence="2" id="KW-1185">Reference proteome</keyword>
<dbReference type="Gene3D" id="3.30.1870.10">
    <property type="entry name" value="EreA-like, domain 2"/>
    <property type="match status" value="1"/>
</dbReference>
<dbReference type="PANTHER" id="PTHR31299">
    <property type="entry name" value="ESTERASE, PUTATIVE (AFU_ORTHOLOGUE AFUA_1G05850)-RELATED"/>
    <property type="match status" value="1"/>
</dbReference>
<dbReference type="PANTHER" id="PTHR31299:SF0">
    <property type="entry name" value="ESTERASE, PUTATIVE (AFU_ORTHOLOGUE AFUA_1G05850)-RELATED"/>
    <property type="match status" value="1"/>
</dbReference>
<name>A0A5C4WP18_9ACTN</name>
<organism evidence="1 2">
    <name type="scientific">Nonomuraea phyllanthi</name>
    <dbReference type="NCBI Taxonomy" id="2219224"/>
    <lineage>
        <taxon>Bacteria</taxon>
        <taxon>Bacillati</taxon>
        <taxon>Actinomycetota</taxon>
        <taxon>Actinomycetes</taxon>
        <taxon>Streptosporangiales</taxon>
        <taxon>Streptosporangiaceae</taxon>
        <taxon>Nonomuraea</taxon>
    </lineage>
</organism>
<protein>
    <submittedName>
        <fullName evidence="1">Erythromycin esterase</fullName>
    </submittedName>
</protein>
<dbReference type="SUPFAM" id="SSF159501">
    <property type="entry name" value="EreA/ChaN-like"/>
    <property type="match status" value="1"/>
</dbReference>
<dbReference type="InterPro" id="IPR014622">
    <property type="entry name" value="UCP036794_erythomycin"/>
</dbReference>
<dbReference type="AlphaFoldDB" id="A0A5C4WP18"/>
<dbReference type="InterPro" id="IPR007815">
    <property type="entry name" value="Emycin_Estase"/>
</dbReference>
<dbReference type="GO" id="GO:0046677">
    <property type="term" value="P:response to antibiotic"/>
    <property type="evidence" value="ECO:0007669"/>
    <property type="project" value="InterPro"/>
</dbReference>
<comment type="caution">
    <text evidence="1">The sequence shown here is derived from an EMBL/GenBank/DDBJ whole genome shotgun (WGS) entry which is preliminary data.</text>
</comment>
<dbReference type="RefSeq" id="WP_139630909.1">
    <property type="nucleotide sequence ID" value="NZ_VDLX02000004.1"/>
</dbReference>
<evidence type="ECO:0000313" key="1">
    <source>
        <dbReference type="EMBL" id="KAB8195470.1"/>
    </source>
</evidence>
<dbReference type="Proteomes" id="UP000312512">
    <property type="component" value="Unassembled WGS sequence"/>
</dbReference>
<dbReference type="CDD" id="cd14728">
    <property type="entry name" value="Ere-like"/>
    <property type="match status" value="1"/>
</dbReference>